<dbReference type="Gene3D" id="1.20.1050.10">
    <property type="match status" value="1"/>
</dbReference>
<dbReference type="InterPro" id="IPR036282">
    <property type="entry name" value="Glutathione-S-Trfase_C_sf"/>
</dbReference>
<evidence type="ECO:0000313" key="2">
    <source>
        <dbReference type="Proteomes" id="UP000004994"/>
    </source>
</evidence>
<dbReference type="PANTHER" id="PTHR44750:SF7">
    <property type="entry name" value="GLUTATHIONE S-TRANSFERASE T1-LIKE ISOFORM X1"/>
    <property type="match status" value="1"/>
</dbReference>
<dbReference type="EnsemblPlants" id="Solyc04g050560.3.1">
    <property type="protein sequence ID" value="Solyc04g050560.3.1"/>
    <property type="gene ID" value="Solyc04g050560.3"/>
</dbReference>
<dbReference type="InParanoid" id="A0A3Q7G175"/>
<evidence type="ECO:0008006" key="3">
    <source>
        <dbReference type="Google" id="ProtNLM"/>
    </source>
</evidence>
<name>A0A3Q7G175_SOLLC</name>
<dbReference type="PANTHER" id="PTHR44750">
    <property type="entry name" value="GLUTATHIONE S-TRANSFERASE T1-RELATED"/>
    <property type="match status" value="1"/>
</dbReference>
<dbReference type="STRING" id="4081.A0A3Q7G175"/>
<proteinExistence type="predicted"/>
<evidence type="ECO:0000313" key="1">
    <source>
        <dbReference type="EnsemblPlants" id="Solyc04g050560.3.1"/>
    </source>
</evidence>
<dbReference type="Proteomes" id="UP000004994">
    <property type="component" value="Chromosome 4"/>
</dbReference>
<dbReference type="InterPro" id="IPR043377">
    <property type="entry name" value="GSTT1/2/3"/>
</dbReference>
<sequence length="107" mass="11858">MLDWHHSNLRHGTAGYIFDTVLAPAFGLTLNPQAAAEAEKVLLASLANIESVWIQKKGRLLLGSGQPSIADLSLVRELMELESILGQMKAVSGSWFLRRHSIRNFDM</sequence>
<dbReference type="SUPFAM" id="SSF47616">
    <property type="entry name" value="GST C-terminal domain-like"/>
    <property type="match status" value="1"/>
</dbReference>
<reference evidence="1" key="2">
    <citation type="submission" date="2019-01" db="UniProtKB">
        <authorList>
            <consortium name="EnsemblPlants"/>
        </authorList>
    </citation>
    <scope>IDENTIFICATION</scope>
    <source>
        <strain evidence="1">cv. Heinz 1706</strain>
    </source>
</reference>
<organism evidence="1">
    <name type="scientific">Solanum lycopersicum</name>
    <name type="common">Tomato</name>
    <name type="synonym">Lycopersicon esculentum</name>
    <dbReference type="NCBI Taxonomy" id="4081"/>
    <lineage>
        <taxon>Eukaryota</taxon>
        <taxon>Viridiplantae</taxon>
        <taxon>Streptophyta</taxon>
        <taxon>Embryophyta</taxon>
        <taxon>Tracheophyta</taxon>
        <taxon>Spermatophyta</taxon>
        <taxon>Magnoliopsida</taxon>
        <taxon>eudicotyledons</taxon>
        <taxon>Gunneridae</taxon>
        <taxon>Pentapetalae</taxon>
        <taxon>asterids</taxon>
        <taxon>lamiids</taxon>
        <taxon>Solanales</taxon>
        <taxon>Solanaceae</taxon>
        <taxon>Solanoideae</taxon>
        <taxon>Solaneae</taxon>
        <taxon>Solanum</taxon>
        <taxon>Solanum subgen. Lycopersicon</taxon>
    </lineage>
</organism>
<accession>A0A3Q7G175</accession>
<dbReference type="OMA" id="IESVWIQ"/>
<dbReference type="PaxDb" id="4081-Solyc04g050560.2.1"/>
<protein>
    <recommendedName>
        <fullName evidence="3">GST C-terminal domain-containing protein</fullName>
    </recommendedName>
</protein>
<dbReference type="AlphaFoldDB" id="A0A3Q7G175"/>
<reference evidence="1" key="1">
    <citation type="journal article" date="2012" name="Nature">
        <title>The tomato genome sequence provides insights into fleshy fruit evolution.</title>
        <authorList>
            <consortium name="Tomato Genome Consortium"/>
        </authorList>
    </citation>
    <scope>NUCLEOTIDE SEQUENCE [LARGE SCALE GENOMIC DNA]</scope>
    <source>
        <strain evidence="1">cv. Heinz 1706</strain>
    </source>
</reference>
<dbReference type="Gramene" id="Solyc04g050560.3.1">
    <property type="protein sequence ID" value="Solyc04g050560.3.1"/>
    <property type="gene ID" value="Solyc04g050560.3"/>
</dbReference>
<keyword evidence="2" id="KW-1185">Reference proteome</keyword>